<reference evidence="1 2" key="1">
    <citation type="submission" date="2018-03" db="EMBL/GenBank/DDBJ databases">
        <title>Mesoflavibacter sp. HG37 and Mesoflavibacter sp. HG96 sp.nov., two marine bacteria isolated from seawater of Western Pacific Ocean.</title>
        <authorList>
            <person name="Cheng H."/>
            <person name="Wu Y.-H."/>
            <person name="Guo L.-L."/>
            <person name="Xu X.-W."/>
        </authorList>
    </citation>
    <scope>NUCLEOTIDE SEQUENCE [LARGE SCALE GENOMIC DNA]</scope>
    <source>
        <strain evidence="1 2">KCTC 42117</strain>
    </source>
</reference>
<keyword evidence="2" id="KW-1185">Reference proteome</keyword>
<evidence type="ECO:0000313" key="1">
    <source>
        <dbReference type="EMBL" id="PSG94871.1"/>
    </source>
</evidence>
<dbReference type="RefSeq" id="WP_027880613.1">
    <property type="nucleotide sequence ID" value="NZ_JACHWV010000009.1"/>
</dbReference>
<comment type="caution">
    <text evidence="1">The sequence shown here is derived from an EMBL/GenBank/DDBJ whole genome shotgun (WGS) entry which is preliminary data.</text>
</comment>
<dbReference type="OrthoDB" id="1149272at2"/>
<evidence type="ECO:0008006" key="3">
    <source>
        <dbReference type="Google" id="ProtNLM"/>
    </source>
</evidence>
<sequence length="67" mass="8071">MKTQYKTQEDIKRDLHRLQLEKQIAWEELKVVKSDFKDTLQPYTWIQTGFKMASKVGIMMLIKKIIK</sequence>
<evidence type="ECO:0000313" key="2">
    <source>
        <dbReference type="Proteomes" id="UP000238430"/>
    </source>
</evidence>
<organism evidence="1 2">
    <name type="scientific">Mesoflavibacter zeaxanthinifaciens subsp. sabulilitoris</name>
    <dbReference type="NCBI Taxonomy" id="1520893"/>
    <lineage>
        <taxon>Bacteria</taxon>
        <taxon>Pseudomonadati</taxon>
        <taxon>Bacteroidota</taxon>
        <taxon>Flavobacteriia</taxon>
        <taxon>Flavobacteriales</taxon>
        <taxon>Flavobacteriaceae</taxon>
        <taxon>Mesoflavibacter</taxon>
    </lineage>
</organism>
<proteinExistence type="predicted"/>
<accession>A0A2T1NPP8</accession>
<gene>
    <name evidence="1" type="ORF">C7H61_00465</name>
</gene>
<dbReference type="EMBL" id="PXOT01000009">
    <property type="protein sequence ID" value="PSG94871.1"/>
    <property type="molecule type" value="Genomic_DNA"/>
</dbReference>
<dbReference type="Proteomes" id="UP000238430">
    <property type="component" value="Unassembled WGS sequence"/>
</dbReference>
<dbReference type="AlphaFoldDB" id="A0A2T1NPP8"/>
<name>A0A2T1NPP8_9FLAO</name>
<protein>
    <recommendedName>
        <fullName evidence="3">Glutaminyl-tRNA synthetase</fullName>
    </recommendedName>
</protein>